<protein>
    <submittedName>
        <fullName evidence="2">Uncharacterized protein</fullName>
    </submittedName>
</protein>
<reference evidence="2 3" key="1">
    <citation type="submission" date="2024-01" db="EMBL/GenBank/DDBJ databases">
        <title>Comparative genomics of Cryptococcus and Kwoniella reveals pathogenesis evolution and contrasting modes of karyotype evolution via chromosome fusion or intercentromeric recombination.</title>
        <authorList>
            <person name="Coelho M.A."/>
            <person name="David-Palma M."/>
            <person name="Shea T."/>
            <person name="Bowers K."/>
            <person name="McGinley-Smith S."/>
            <person name="Mohammad A.W."/>
            <person name="Gnirke A."/>
            <person name="Yurkov A.M."/>
            <person name="Nowrousian M."/>
            <person name="Sun S."/>
            <person name="Cuomo C.A."/>
            <person name="Heitman J."/>
        </authorList>
    </citation>
    <scope>NUCLEOTIDE SEQUENCE [LARGE SCALE GENOMIC DNA]</scope>
    <source>
        <strain evidence="2">CBS 11374</strain>
    </source>
</reference>
<feature type="chain" id="PRO_5045938231" evidence="1">
    <location>
        <begin position="18"/>
        <end position="188"/>
    </location>
</feature>
<keyword evidence="1" id="KW-0732">Signal</keyword>
<dbReference type="Proteomes" id="UP001329825">
    <property type="component" value="Chromosome 4"/>
</dbReference>
<evidence type="ECO:0000256" key="1">
    <source>
        <dbReference type="SAM" id="SignalP"/>
    </source>
</evidence>
<organism evidence="2 3">
    <name type="scientific">Kwoniella shivajii</name>
    <dbReference type="NCBI Taxonomy" id="564305"/>
    <lineage>
        <taxon>Eukaryota</taxon>
        <taxon>Fungi</taxon>
        <taxon>Dikarya</taxon>
        <taxon>Basidiomycota</taxon>
        <taxon>Agaricomycotina</taxon>
        <taxon>Tremellomycetes</taxon>
        <taxon>Tremellales</taxon>
        <taxon>Cryptococcaceae</taxon>
        <taxon>Kwoniella</taxon>
    </lineage>
</organism>
<evidence type="ECO:0000313" key="2">
    <source>
        <dbReference type="EMBL" id="WRT66481.1"/>
    </source>
</evidence>
<accession>A0ABZ1CXX4</accession>
<evidence type="ECO:0000313" key="3">
    <source>
        <dbReference type="Proteomes" id="UP001329825"/>
    </source>
</evidence>
<dbReference type="EMBL" id="CP141884">
    <property type="protein sequence ID" value="WRT66481.1"/>
    <property type="molecule type" value="Genomic_DNA"/>
</dbReference>
<dbReference type="GeneID" id="87955571"/>
<gene>
    <name evidence="2" type="ORF">IL334_003440</name>
</gene>
<feature type="signal peptide" evidence="1">
    <location>
        <begin position="1"/>
        <end position="17"/>
    </location>
</feature>
<proteinExistence type="predicted"/>
<keyword evidence="3" id="KW-1185">Reference proteome</keyword>
<sequence>MFLFKIIAFSSVLSTLALPFPLSHNQPRAIAINSDPVKEVGINAFGRAIAAIAEDPIPAVTSIDHVHIDAIARAIAAISDKSSSTVQPTKRAIAISPSDKPIHPDAIARAIAAIAVTSDDPSKSQTLGIDAIARAIAIKPSKPTGIHLDAIARYEQEERAIAAIAVITTTASSTEPKKTGWNVNAIAK</sequence>
<name>A0ABZ1CXX4_9TREE</name>
<dbReference type="RefSeq" id="XP_062791221.1">
    <property type="nucleotide sequence ID" value="XM_062935170.1"/>
</dbReference>